<protein>
    <submittedName>
        <fullName evidence="1">Gas vesicle protein</fullName>
    </submittedName>
</protein>
<keyword evidence="2" id="KW-1185">Reference proteome</keyword>
<dbReference type="RefSeq" id="WP_309728201.1">
    <property type="nucleotide sequence ID" value="NZ_JAVDQA010000004.1"/>
</dbReference>
<evidence type="ECO:0000313" key="1">
    <source>
        <dbReference type="EMBL" id="MDR6301129.1"/>
    </source>
</evidence>
<dbReference type="Proteomes" id="UP001257659">
    <property type="component" value="Unassembled WGS sequence"/>
</dbReference>
<reference evidence="1 2" key="1">
    <citation type="submission" date="2023-07" db="EMBL/GenBank/DDBJ databases">
        <title>Genomic Encyclopedia of Type Strains, Phase IV (KMG-IV): sequencing the most valuable type-strain genomes for metagenomic binning, comparative biology and taxonomic classification.</title>
        <authorList>
            <person name="Goeker M."/>
        </authorList>
    </citation>
    <scope>NUCLEOTIDE SEQUENCE [LARGE SCALE GENOMIC DNA]</scope>
    <source>
        <strain evidence="1 2">DSM 102814</strain>
    </source>
</reference>
<organism evidence="1 2">
    <name type="scientific">Mesonia maritima</name>
    <dbReference type="NCBI Taxonomy" id="1793873"/>
    <lineage>
        <taxon>Bacteria</taxon>
        <taxon>Pseudomonadati</taxon>
        <taxon>Bacteroidota</taxon>
        <taxon>Flavobacteriia</taxon>
        <taxon>Flavobacteriales</taxon>
        <taxon>Flavobacteriaceae</taxon>
        <taxon>Mesonia</taxon>
    </lineage>
</organism>
<gene>
    <name evidence="1" type="ORF">GGR31_001776</name>
</gene>
<evidence type="ECO:0000313" key="2">
    <source>
        <dbReference type="Proteomes" id="UP001257659"/>
    </source>
</evidence>
<comment type="caution">
    <text evidence="1">The sequence shown here is derived from an EMBL/GenBank/DDBJ whole genome shotgun (WGS) entry which is preliminary data.</text>
</comment>
<proteinExistence type="predicted"/>
<accession>A0ABU1K693</accession>
<sequence length="790" mass="92904">MINKDKDYPFLVKIGFKKVIDAYRERAKNEEKPIAKEYLEKMLTYVKDFPKLESGIDSKKDLEKHKIPIEILLDDLFPNILTNNEIKAASTPRNNIIFNSSGRFDEILKKAGKDYKLEIRNQSSELDYVYGCIMILNQYYGYNVDFTRPFYFDIPDENGIMRHYRLAVNADFVTFEPTDKAQEISEEDVDKLIQNTDDIELWKEKFPPLSWVFKGFVIMNLTDVTVDDGISDLKTELLSNRIPDEENISSLVEIFRSIYKIPDLRVGFTMFNKYDASFYKMENGKIKSFILNGEEERDCGRILCKKAYENLLETKKYFSIANVEDYAMKTSHNLLSENLLTNEIKSCVLAPMSKNGQLLAVLELVSYRKNELNSINAVKLEDILPYITTAVERNSAEFENRIKAVIQSECTSIHPSVLWIFEEEAKRYINDLDNDGVSSFRDIAFHNVYPLYGQIDIVGSSDERNKAIQKDLLKQLELIIHIIEDACEIEELPIYEQVKFRIEEFSSDLKENLNASSEQRIINFIYREIKPLMNHLKKQSSKLKKKIKKYSECIDPESGVIYNERKNYDDTVQRINRTLARFIDRKQIDAQKIFPHYFERYKTDGVDHNIYIGEEMTKNRPFSEVYLFNLRLWQLQVMCEMENKFYHIQKDMPLKLDAASLILVFNSTLSIRYRMDEKKFDVDGTYNARFEIIKKRIDKAYIKDTEERITQKGKIAIIYSQKSDQREYLRYIKYLQSKKYLGENVELLELEDVQGVVGLKAIRVEVLYHKDDNPDDKETFTYEGLMEELH</sequence>
<name>A0ABU1K693_9FLAO</name>
<dbReference type="EMBL" id="JAVDQA010000004">
    <property type="protein sequence ID" value="MDR6301129.1"/>
    <property type="molecule type" value="Genomic_DNA"/>
</dbReference>